<evidence type="ECO:0000256" key="1">
    <source>
        <dbReference type="SAM" id="MobiDB-lite"/>
    </source>
</evidence>
<sequence>MDAIRNSSIGKALIPSETPQKPSATREILHEATADSPSVFGKAVNAINGNLATHGDNNITEEKARSYAADTAEVDSGQMSNSAAFANSAAGWAKEGNGVGVILNTLGMIASGPIDRANYHKG</sequence>
<feature type="region of interest" description="Disordered" evidence="1">
    <location>
        <begin position="1"/>
        <end position="26"/>
    </location>
</feature>
<evidence type="ECO:0000313" key="2">
    <source>
        <dbReference type="EMBL" id="MEO3955921.1"/>
    </source>
</evidence>
<organism evidence="2 3">
    <name type="scientific">Chromobacterium piscinae</name>
    <dbReference type="NCBI Taxonomy" id="686831"/>
    <lineage>
        <taxon>Bacteria</taxon>
        <taxon>Pseudomonadati</taxon>
        <taxon>Pseudomonadota</taxon>
        <taxon>Betaproteobacteria</taxon>
        <taxon>Neisseriales</taxon>
        <taxon>Chromobacteriaceae</taxon>
        <taxon>Chromobacterium</taxon>
    </lineage>
</organism>
<dbReference type="RefSeq" id="WP_346195681.1">
    <property type="nucleotide sequence ID" value="NZ_CP197095.1"/>
</dbReference>
<evidence type="ECO:0000313" key="3">
    <source>
        <dbReference type="Proteomes" id="UP001438292"/>
    </source>
</evidence>
<keyword evidence="3" id="KW-1185">Reference proteome</keyword>
<reference evidence="2 3" key="1">
    <citation type="submission" date="2024-05" db="EMBL/GenBank/DDBJ databases">
        <authorList>
            <person name="De Oliveira J.P."/>
            <person name="Noriler S.A."/>
            <person name="De Oliveira A.G."/>
            <person name="Sipoli D.S."/>
        </authorList>
    </citation>
    <scope>NUCLEOTIDE SEQUENCE [LARGE SCALE GENOMIC DNA]</scope>
    <source>
        <strain evidence="2 3">LABIM186</strain>
    </source>
</reference>
<name>A0ABV0H7M6_9NEIS</name>
<dbReference type="Proteomes" id="UP001438292">
    <property type="component" value="Unassembled WGS sequence"/>
</dbReference>
<dbReference type="EMBL" id="JBDQQU010000013">
    <property type="protein sequence ID" value="MEO3955921.1"/>
    <property type="molecule type" value="Genomic_DNA"/>
</dbReference>
<protein>
    <submittedName>
        <fullName evidence="2">Uncharacterized protein</fullName>
    </submittedName>
</protein>
<accession>A0ABV0H7M6</accession>
<comment type="caution">
    <text evidence="2">The sequence shown here is derived from an EMBL/GenBank/DDBJ whole genome shotgun (WGS) entry which is preliminary data.</text>
</comment>
<proteinExistence type="predicted"/>
<gene>
    <name evidence="2" type="ORF">ABH309_15825</name>
</gene>